<gene>
    <name evidence="1" type="ORF">F7018_11240</name>
</gene>
<protein>
    <recommendedName>
        <fullName evidence="3">Bacteriocin</fullName>
    </recommendedName>
</protein>
<dbReference type="OrthoDB" id="1274341at2"/>
<keyword evidence="2" id="KW-1185">Reference proteome</keyword>
<name>A0A7J5AEH0_9FLAO</name>
<comment type="caution">
    <text evidence="1">The sequence shown here is derived from an EMBL/GenBank/DDBJ whole genome shotgun (WGS) entry which is preliminary data.</text>
</comment>
<dbReference type="EMBL" id="WAAU01000020">
    <property type="protein sequence ID" value="KAB1155986.1"/>
    <property type="molecule type" value="Genomic_DNA"/>
</dbReference>
<dbReference type="RefSeq" id="WP_150900167.1">
    <property type="nucleotide sequence ID" value="NZ_WAAU01000020.1"/>
</dbReference>
<sequence length="63" mass="6705">MKKSILNLGKALNKIEQKQINGGRKFCESHQDCGMGCCNTSRFCQVFGVPGPGGLLCDGSLSV</sequence>
<dbReference type="Proteomes" id="UP000467305">
    <property type="component" value="Unassembled WGS sequence"/>
</dbReference>
<reference evidence="1 2" key="1">
    <citation type="submission" date="2019-09" db="EMBL/GenBank/DDBJ databases">
        <authorList>
            <person name="Cao W.R."/>
        </authorList>
    </citation>
    <scope>NUCLEOTIDE SEQUENCE [LARGE SCALE GENOMIC DNA]</scope>
    <source>
        <strain evidence="2">a4</strain>
    </source>
</reference>
<organism evidence="1 2">
    <name type="scientific">Tenacibaculum aiptasiae</name>
    <dbReference type="NCBI Taxonomy" id="426481"/>
    <lineage>
        <taxon>Bacteria</taxon>
        <taxon>Pseudomonadati</taxon>
        <taxon>Bacteroidota</taxon>
        <taxon>Flavobacteriia</taxon>
        <taxon>Flavobacteriales</taxon>
        <taxon>Flavobacteriaceae</taxon>
        <taxon>Tenacibaculum</taxon>
    </lineage>
</organism>
<evidence type="ECO:0000313" key="1">
    <source>
        <dbReference type="EMBL" id="KAB1155986.1"/>
    </source>
</evidence>
<accession>A0A7J5AEH0</accession>
<evidence type="ECO:0008006" key="3">
    <source>
        <dbReference type="Google" id="ProtNLM"/>
    </source>
</evidence>
<dbReference type="AlphaFoldDB" id="A0A7J5AEH0"/>
<proteinExistence type="predicted"/>
<evidence type="ECO:0000313" key="2">
    <source>
        <dbReference type="Proteomes" id="UP000467305"/>
    </source>
</evidence>